<feature type="compositionally biased region" description="Acidic residues" evidence="1">
    <location>
        <begin position="206"/>
        <end position="220"/>
    </location>
</feature>
<protein>
    <submittedName>
        <fullName evidence="2">Uncharacterized protein</fullName>
    </submittedName>
</protein>
<feature type="compositionally biased region" description="Polar residues" evidence="1">
    <location>
        <begin position="19"/>
        <end position="62"/>
    </location>
</feature>
<dbReference type="OMA" id="NASTHFR"/>
<reference evidence="2 3" key="1">
    <citation type="submission" date="2016-10" db="EMBL/GenBank/DDBJ databases">
        <title>Genome sequence of the basidiomycete white-rot fungus Trametes pubescens.</title>
        <authorList>
            <person name="Makela M.R."/>
            <person name="Granchi Z."/>
            <person name="Peng M."/>
            <person name="De Vries R.P."/>
            <person name="Grigoriev I."/>
            <person name="Riley R."/>
            <person name="Hilden K."/>
        </authorList>
    </citation>
    <scope>NUCLEOTIDE SEQUENCE [LARGE SCALE GENOMIC DNA]</scope>
    <source>
        <strain evidence="2 3">FBCC735</strain>
    </source>
</reference>
<name>A0A1M2W1B5_TRAPU</name>
<dbReference type="EMBL" id="MNAD01000395">
    <property type="protein sequence ID" value="OJT13570.1"/>
    <property type="molecule type" value="Genomic_DNA"/>
</dbReference>
<organism evidence="2 3">
    <name type="scientific">Trametes pubescens</name>
    <name type="common">White-rot fungus</name>
    <dbReference type="NCBI Taxonomy" id="154538"/>
    <lineage>
        <taxon>Eukaryota</taxon>
        <taxon>Fungi</taxon>
        <taxon>Dikarya</taxon>
        <taxon>Basidiomycota</taxon>
        <taxon>Agaricomycotina</taxon>
        <taxon>Agaricomycetes</taxon>
        <taxon>Polyporales</taxon>
        <taxon>Polyporaceae</taxon>
        <taxon>Trametes</taxon>
    </lineage>
</organism>
<dbReference type="Proteomes" id="UP000184267">
    <property type="component" value="Unassembled WGS sequence"/>
</dbReference>
<dbReference type="STRING" id="154538.A0A1M2W1B5"/>
<keyword evidence="3" id="KW-1185">Reference proteome</keyword>
<feature type="compositionally biased region" description="Acidic residues" evidence="1">
    <location>
        <begin position="82"/>
        <end position="103"/>
    </location>
</feature>
<evidence type="ECO:0000313" key="3">
    <source>
        <dbReference type="Proteomes" id="UP000184267"/>
    </source>
</evidence>
<feature type="compositionally biased region" description="Pro residues" evidence="1">
    <location>
        <begin position="119"/>
        <end position="134"/>
    </location>
</feature>
<accession>A0A1M2W1B5</accession>
<gene>
    <name evidence="2" type="ORF">TRAPUB_9886</name>
</gene>
<evidence type="ECO:0000313" key="2">
    <source>
        <dbReference type="EMBL" id="OJT13570.1"/>
    </source>
</evidence>
<feature type="region of interest" description="Disordered" evidence="1">
    <location>
        <begin position="1"/>
        <end position="220"/>
    </location>
</feature>
<dbReference type="AlphaFoldDB" id="A0A1M2W1B5"/>
<sequence>MPIRPFYLGESPASPSHFRPQSMSQANLQSPSQRSSTASPTQQKHAANRQSMPPQRVTSTSPPAVDPPHSAGLPRTQRIAEEPELSGGEEQEDGEDDGDDDDERAGRKRKGTMSKNFRFPPPSPTQAPPVPPVPHNSTVSPPLVSHATDEAPLPPPPQTDDAEGAEEDADADPELTTVGMVAPSSVEVPPPPPVEKERSLASANDLADDDLGETEEISLN</sequence>
<feature type="compositionally biased region" description="Acidic residues" evidence="1">
    <location>
        <begin position="160"/>
        <end position="173"/>
    </location>
</feature>
<proteinExistence type="predicted"/>
<evidence type="ECO:0000256" key="1">
    <source>
        <dbReference type="SAM" id="MobiDB-lite"/>
    </source>
</evidence>
<comment type="caution">
    <text evidence="2">The sequence shown here is derived from an EMBL/GenBank/DDBJ whole genome shotgun (WGS) entry which is preliminary data.</text>
</comment>